<protein>
    <recommendedName>
        <fullName evidence="2">Endonuclease/exonuclease/phosphatase domain-containing protein</fullName>
    </recommendedName>
</protein>
<dbReference type="SUPFAM" id="SSF53098">
    <property type="entry name" value="Ribonuclease H-like"/>
    <property type="match status" value="1"/>
</dbReference>
<comment type="caution">
    <text evidence="3">The sequence shown here is derived from an EMBL/GenBank/DDBJ whole genome shotgun (WGS) entry which is preliminary data.</text>
</comment>
<dbReference type="GO" id="GO:0003824">
    <property type="term" value="F:catalytic activity"/>
    <property type="evidence" value="ECO:0007669"/>
    <property type="project" value="InterPro"/>
</dbReference>
<dbReference type="GO" id="GO:0003676">
    <property type="term" value="F:nucleic acid binding"/>
    <property type="evidence" value="ECO:0007669"/>
    <property type="project" value="InterPro"/>
</dbReference>
<dbReference type="Pfam" id="PF03372">
    <property type="entry name" value="Exo_endo_phos"/>
    <property type="match status" value="1"/>
</dbReference>
<dbReference type="EMBL" id="JAWWNJ010000062">
    <property type="protein sequence ID" value="KAK7012890.1"/>
    <property type="molecule type" value="Genomic_DNA"/>
</dbReference>
<name>A0AAW0AJ43_9AGAR</name>
<gene>
    <name evidence="3" type="ORF">R3P38DRAFT_3363594</name>
</gene>
<reference evidence="3 4" key="1">
    <citation type="journal article" date="2024" name="J Genomics">
        <title>Draft genome sequencing and assembly of Favolaschia claudopus CIRM-BRFM 2984 isolated from oak limbs.</title>
        <authorList>
            <person name="Navarro D."/>
            <person name="Drula E."/>
            <person name="Chaduli D."/>
            <person name="Cazenave R."/>
            <person name="Ahrendt S."/>
            <person name="Wang J."/>
            <person name="Lipzen A."/>
            <person name="Daum C."/>
            <person name="Barry K."/>
            <person name="Grigoriev I.V."/>
            <person name="Favel A."/>
            <person name="Rosso M.N."/>
            <person name="Martin F."/>
        </authorList>
    </citation>
    <scope>NUCLEOTIDE SEQUENCE [LARGE SCALE GENOMIC DNA]</scope>
    <source>
        <strain evidence="3 4">CIRM-BRFM 2984</strain>
    </source>
</reference>
<dbReference type="InterPro" id="IPR005135">
    <property type="entry name" value="Endo/exonuclease/phosphatase"/>
</dbReference>
<accession>A0AAW0AJ43</accession>
<feature type="domain" description="Endonuclease/exonuclease/phosphatase" evidence="2">
    <location>
        <begin position="519"/>
        <end position="757"/>
    </location>
</feature>
<keyword evidence="4" id="KW-1185">Reference proteome</keyword>
<feature type="region of interest" description="Disordered" evidence="1">
    <location>
        <begin position="35"/>
        <end position="71"/>
    </location>
</feature>
<evidence type="ECO:0000313" key="3">
    <source>
        <dbReference type="EMBL" id="KAK7012890.1"/>
    </source>
</evidence>
<organism evidence="3 4">
    <name type="scientific">Favolaschia claudopus</name>
    <dbReference type="NCBI Taxonomy" id="2862362"/>
    <lineage>
        <taxon>Eukaryota</taxon>
        <taxon>Fungi</taxon>
        <taxon>Dikarya</taxon>
        <taxon>Basidiomycota</taxon>
        <taxon>Agaricomycotina</taxon>
        <taxon>Agaricomycetes</taxon>
        <taxon>Agaricomycetidae</taxon>
        <taxon>Agaricales</taxon>
        <taxon>Marasmiineae</taxon>
        <taxon>Mycenaceae</taxon>
        <taxon>Favolaschia</taxon>
    </lineage>
</organism>
<sequence length="1644" mass="179312">MSAAAAPPVAIGAEVPVDPLAVPIVPLEAIAPLQREPSLTPTEPAAPVTQPPSDPGSETTPPLPPASSARPMRVQTLASFKAKARTASTAAKKTSARKKTTTRATASTASEGSTISADSTLASVVAPSDADLYADIGASPPPAKETSAESRVRFNNNFACLLEYILVMQQNHETITQGILSRLDDMQTAGNHGRNEPAPDHSAELAQLRTAVIENRAGISRLTERANVLVNIPAQVSALNADVADLRGGLDAMAPRGAAAPAPDDDVPPESCPLQPIATLATAAPYASMHPPSAGGAFTASNGPIVAQTHRPSAALAFGAQGYASNDPAFSAPFAPPPHVTNVATMQGNGSAAMQNPHAAYGAGQHMYSVPPIFAGTKHAREPSPSGDYRPSNVPAPRPSDLFYFDVYIWPMLLARGDTPIQAARAVVDKLKIDRSLMVSALQPPSMPKNLISLRFVSEDAARDFIGRLRTNPPDGMGHIQAATANSYGKIKEGGENTARGRPNTSNGGKKFCLDIAFWNVHGRLAVKIAEPEYIALIVAHDIVVFQETFLRFGEEKTLGVPEGYTVIARGRRDRPGVNTTWGGVAVVIRTSIPFVILPEISGPDLLVLDLGHMFLIGSYLLPAASSWVEWTDSDPAIRLQEAVGYCSISPDKPVLAGGDLNARIANRVPRGSSLLRCSSDNVAVCGRGRWLLRLCGDLGLTILNGTVKEADCPGAFTSFQALGSSVVDYLIVSAGLLARIEDRSFVVTSAHEWSDHAILSVSVNVEVGITTVPIRARQTKMMWPVPRPSPLDLLVDRIVKSGISGAQANAALFGPVASEGRPCTVYIGAAQGSSRLGNRQGTRSTFSLYWGPNSLRNGCYTFGGQQTTQRAVLHAVLEIVRRTDPSMSLTIYTSSQYCIRTFCYWAGDCAVRGWECAHADIIKGTAAIIQERPCAIEFRFLSAQTNTLPFLAAMRMAREGVASNGTAWRSQAPDSDVAPSMRPLALISPGPVKVHSRLPEITPPKADPPPDLTMEDCHDPSEKHRGRRRSETDACPPVVPLLTDFGREREAMCENLNKLISCSSPREYWDLIRSWTDSRAGPCGVTPSQLHLSFKRRSNPPDELPDYFDPRLHAIIAQLCRTIPRRTQDRTANGIFSRPVTEKDIGRMKKKLRSRAHRSACGIDDVSYAKILTIPNEALVFLIETCVRDCDAPQRWLVTILAGFLKQGKPVDDPDGYRLVAKECCLLKLCTMVFEERLREWGDTNAHGEEAFKALLGLLTGDTASPGLWNFFFRDFRLPAAPADVLLNGRPVSQAEQADDNLIMSTLFGDFQHKVQLFYDYTGYKRLFVSGPKSKWQIYGALPTPLPTLWLGKNAVELVPEFKYLGTWLSSTTGNIFAHDYVVKASKARNAANAAYALKHRYMSGIRGNRTIRDAYLDSVALFAEGKSGWAGDMAIVLGRLPTPVLVTPTDFLCPDSILAIQQRVVEVVDGHLQMQIDVSYRSILLHHRLELMNDALTTVTRRRRHYLTLVHVPKHRTALTRLLFSDHNLSIERLRYPERYRLSIPREDRLCRFCQLEVEDEVHALLECEGHAALVEMRDVFLDDLFSVDPVLGSQKVVLDPLAFLRRCVASRKGIPVVAKYVYEILREFDCYMRFIPPGYGR</sequence>
<feature type="compositionally biased region" description="Pro residues" evidence="1">
    <location>
        <begin position="1002"/>
        <end position="1012"/>
    </location>
</feature>
<evidence type="ECO:0000256" key="1">
    <source>
        <dbReference type="SAM" id="MobiDB-lite"/>
    </source>
</evidence>
<dbReference type="InterPro" id="IPR036691">
    <property type="entry name" value="Endo/exonu/phosph_ase_sf"/>
</dbReference>
<dbReference type="InterPro" id="IPR012337">
    <property type="entry name" value="RNaseH-like_sf"/>
</dbReference>
<feature type="region of interest" description="Disordered" evidence="1">
    <location>
        <begin position="83"/>
        <end position="113"/>
    </location>
</feature>
<dbReference type="Gene3D" id="3.60.10.10">
    <property type="entry name" value="Endonuclease/exonuclease/phosphatase"/>
    <property type="match status" value="1"/>
</dbReference>
<proteinExistence type="predicted"/>
<feature type="region of interest" description="Disordered" evidence="1">
    <location>
        <begin position="997"/>
        <end position="1036"/>
    </location>
</feature>
<dbReference type="Proteomes" id="UP001362999">
    <property type="component" value="Unassembled WGS sequence"/>
</dbReference>
<evidence type="ECO:0000259" key="2">
    <source>
        <dbReference type="Pfam" id="PF03372"/>
    </source>
</evidence>
<evidence type="ECO:0000313" key="4">
    <source>
        <dbReference type="Proteomes" id="UP001362999"/>
    </source>
</evidence>
<dbReference type="InterPro" id="IPR036397">
    <property type="entry name" value="RNaseH_sf"/>
</dbReference>
<dbReference type="SUPFAM" id="SSF56219">
    <property type="entry name" value="DNase I-like"/>
    <property type="match status" value="1"/>
</dbReference>
<dbReference type="Gene3D" id="3.30.420.10">
    <property type="entry name" value="Ribonuclease H-like superfamily/Ribonuclease H"/>
    <property type="match status" value="1"/>
</dbReference>